<evidence type="ECO:0000256" key="7">
    <source>
        <dbReference type="PROSITE-ProRule" id="PRU01360"/>
    </source>
</evidence>
<feature type="chain" id="PRO_5012884996" evidence="8">
    <location>
        <begin position="31"/>
        <end position="1072"/>
    </location>
</feature>
<dbReference type="OrthoDB" id="9768177at2"/>
<gene>
    <name evidence="10" type="ORF">SAMN05421761_107155</name>
</gene>
<dbReference type="Proteomes" id="UP000186026">
    <property type="component" value="Unassembled WGS sequence"/>
</dbReference>
<dbReference type="Pfam" id="PF07715">
    <property type="entry name" value="Plug"/>
    <property type="match status" value="1"/>
</dbReference>
<dbReference type="NCBIfam" id="TIGR04056">
    <property type="entry name" value="OMP_RagA_SusC"/>
    <property type="match status" value="1"/>
</dbReference>
<dbReference type="Gene3D" id="2.170.130.10">
    <property type="entry name" value="TonB-dependent receptor, plug domain"/>
    <property type="match status" value="1"/>
</dbReference>
<keyword evidence="2 7" id="KW-0813">Transport</keyword>
<dbReference type="SUPFAM" id="SSF56935">
    <property type="entry name" value="Porins"/>
    <property type="match status" value="1"/>
</dbReference>
<comment type="similarity">
    <text evidence="7">Belongs to the TonB-dependent receptor family.</text>
</comment>
<evidence type="ECO:0000313" key="11">
    <source>
        <dbReference type="Proteomes" id="UP000186026"/>
    </source>
</evidence>
<evidence type="ECO:0000256" key="1">
    <source>
        <dbReference type="ARBA" id="ARBA00004571"/>
    </source>
</evidence>
<keyword evidence="6 7" id="KW-0998">Cell outer membrane</keyword>
<proteinExistence type="inferred from homology"/>
<dbReference type="GO" id="GO:0009279">
    <property type="term" value="C:cell outer membrane"/>
    <property type="evidence" value="ECO:0007669"/>
    <property type="project" value="UniProtKB-SubCell"/>
</dbReference>
<evidence type="ECO:0000259" key="9">
    <source>
        <dbReference type="Pfam" id="PF07715"/>
    </source>
</evidence>
<feature type="domain" description="TonB-dependent receptor plug" evidence="9">
    <location>
        <begin position="123"/>
        <end position="230"/>
    </location>
</feature>
<keyword evidence="8" id="KW-0732">Signal</keyword>
<dbReference type="AlphaFoldDB" id="A0A1N7MUN1"/>
<keyword evidence="11" id="KW-1185">Reference proteome</keyword>
<dbReference type="InterPro" id="IPR039426">
    <property type="entry name" value="TonB-dep_rcpt-like"/>
</dbReference>
<dbReference type="PROSITE" id="PS52016">
    <property type="entry name" value="TONB_DEPENDENT_REC_3"/>
    <property type="match status" value="1"/>
</dbReference>
<keyword evidence="5 7" id="KW-0472">Membrane</keyword>
<dbReference type="InterPro" id="IPR023997">
    <property type="entry name" value="TonB-dep_OMP_SusC/RagA_CS"/>
</dbReference>
<dbReference type="InterPro" id="IPR023996">
    <property type="entry name" value="TonB-dep_OMP_SusC/RagA"/>
</dbReference>
<dbReference type="FunFam" id="2.60.40.1120:FF:000003">
    <property type="entry name" value="Outer membrane protein Omp121"/>
    <property type="match status" value="1"/>
</dbReference>
<evidence type="ECO:0000256" key="5">
    <source>
        <dbReference type="ARBA" id="ARBA00023136"/>
    </source>
</evidence>
<organism evidence="10 11">
    <name type="scientific">Belliella pelovolcani</name>
    <dbReference type="NCBI Taxonomy" id="529505"/>
    <lineage>
        <taxon>Bacteria</taxon>
        <taxon>Pseudomonadati</taxon>
        <taxon>Bacteroidota</taxon>
        <taxon>Cytophagia</taxon>
        <taxon>Cytophagales</taxon>
        <taxon>Cyclobacteriaceae</taxon>
        <taxon>Belliella</taxon>
    </lineage>
</organism>
<dbReference type="RefSeq" id="WP_084565920.1">
    <property type="nucleotide sequence ID" value="NZ_FTOP01000007.1"/>
</dbReference>
<dbReference type="InterPro" id="IPR012910">
    <property type="entry name" value="Plug_dom"/>
</dbReference>
<dbReference type="InterPro" id="IPR036942">
    <property type="entry name" value="Beta-barrel_TonB_sf"/>
</dbReference>
<evidence type="ECO:0000256" key="6">
    <source>
        <dbReference type="ARBA" id="ARBA00023237"/>
    </source>
</evidence>
<sequence>MNITLKNPGKFRKLFLVIMLSFCTAVTVWAQGSVVRGTVADEKGEPIPGASILVKGTSIGVAADIDGKYTIEVPANATLIFSFIGMVSREIQVGNQSVIDVNLKEDIAQLDEYVVVGYASIERRDLTSSVSSVNAKQLADIPINSAAEALAGRLAGVQVTGSEGSPNAEVQIRVRGGGSITQDNSPLYVVDGVQVENALSVLSPQDIESIDVLKDASATAIYGARGANGVVIITTKGGTEMKTTVSYNGFGGVKQLARKLDVMNPYEFVRYQHERSRGSEQERNNFLNTYGNFGDIENYRQVPFVDWQDEIFGRNAIMQTHNLSVAGGTAATKYNLSVTSNTEEGVMLASDFDRKLLNFKFDHKVNEKLSVGFNVRHNSTTVNGAGTASEGSSSTNRLRHAVKYRPLLMEGTDVTAFDPDYADETNANSLALINPILLTDAEYRQRKQSVTNFNGSVNYKFNDHFSFRTTLGIDFSDIKDYAFNDTITGPARQVGSGQPIASIRRNERRILNNSNVFTFSTAKMKTAFTEKNKIDLLLGHEIFEEEFRIDYLESRFFPIGITAERALGNLALGTPQIPTSNVQESRLVSFFGRVNYAYGDKFLFAATMRADGSSKFAPGRKWGYFPSLSGAYRISDESFMTGISNTISDLKIRASYGESGNNRIDNFLYLTQFGPNAFYGFNNQVDVGFSPLSLANENLIWETTVAKNIGLDAGFWGGRVQFSIDAYINNTRDLLVEVPVPSTSGYTVQIQNVGETSNRGVEIQLSGAVVNKKDFNWTASFNISHNINRVESLGDQSQFLVPSGWAGGNVPFDYAIQVGKPVGTMWGLVTDGFYQISDFDFVDGQYILRDGVPDNRGITSVVPRPGTLKFKDLNGDGVVDDNDRTAIGNATPKFFGGLNQQFTYKNFDASIFMNFVLGNDILNANKLEFSSGYTPNSNLLAIMNDRFTNVNSAGQVVTDPTELAALNADAKIWTPLTSASSFYMHSWAVEDGSFLRINNVTLGYTLPTRLLQQYKIQRMRFYATGNNLAIFTNYTGYDPEVNTRRRTPMTPGVDYSAYPRARTFIAGVNITF</sequence>
<dbReference type="NCBIfam" id="TIGR04057">
    <property type="entry name" value="SusC_RagA_signa"/>
    <property type="match status" value="1"/>
</dbReference>
<accession>A0A1N7MUN1</accession>
<comment type="subcellular location">
    <subcellularLocation>
        <location evidence="1 7">Cell outer membrane</location>
        <topology evidence="1 7">Multi-pass membrane protein</topology>
    </subcellularLocation>
</comment>
<evidence type="ECO:0000256" key="3">
    <source>
        <dbReference type="ARBA" id="ARBA00022452"/>
    </source>
</evidence>
<dbReference type="InterPro" id="IPR037066">
    <property type="entry name" value="Plug_dom_sf"/>
</dbReference>
<keyword evidence="3 7" id="KW-1134">Transmembrane beta strand</keyword>
<dbReference type="Gene3D" id="2.60.40.1120">
    <property type="entry name" value="Carboxypeptidase-like, regulatory domain"/>
    <property type="match status" value="1"/>
</dbReference>
<name>A0A1N7MUN1_9BACT</name>
<evidence type="ECO:0000256" key="4">
    <source>
        <dbReference type="ARBA" id="ARBA00022692"/>
    </source>
</evidence>
<evidence type="ECO:0000256" key="8">
    <source>
        <dbReference type="SAM" id="SignalP"/>
    </source>
</evidence>
<dbReference type="Gene3D" id="2.40.170.20">
    <property type="entry name" value="TonB-dependent receptor, beta-barrel domain"/>
    <property type="match status" value="1"/>
</dbReference>
<reference evidence="11" key="1">
    <citation type="submission" date="2017-01" db="EMBL/GenBank/DDBJ databases">
        <authorList>
            <person name="Varghese N."/>
            <person name="Submissions S."/>
        </authorList>
    </citation>
    <scope>NUCLEOTIDE SEQUENCE [LARGE SCALE GENOMIC DNA]</scope>
    <source>
        <strain evidence="11">DSM 46698</strain>
    </source>
</reference>
<feature type="signal peptide" evidence="8">
    <location>
        <begin position="1"/>
        <end position="30"/>
    </location>
</feature>
<dbReference type="STRING" id="529505.SAMN05421761_107155"/>
<dbReference type="SUPFAM" id="SSF49464">
    <property type="entry name" value="Carboxypeptidase regulatory domain-like"/>
    <property type="match status" value="1"/>
</dbReference>
<evidence type="ECO:0000313" key="10">
    <source>
        <dbReference type="EMBL" id="SIS89718.1"/>
    </source>
</evidence>
<dbReference type="InterPro" id="IPR008969">
    <property type="entry name" value="CarboxyPept-like_regulatory"/>
</dbReference>
<evidence type="ECO:0000256" key="2">
    <source>
        <dbReference type="ARBA" id="ARBA00022448"/>
    </source>
</evidence>
<keyword evidence="4 7" id="KW-0812">Transmembrane</keyword>
<protein>
    <submittedName>
        <fullName evidence="10">TonB-linked outer membrane protein, SusC/RagA family</fullName>
    </submittedName>
</protein>
<dbReference type="EMBL" id="FTOP01000007">
    <property type="protein sequence ID" value="SIS89718.1"/>
    <property type="molecule type" value="Genomic_DNA"/>
</dbReference>
<dbReference type="FunFam" id="2.170.130.10:FF:000008">
    <property type="entry name" value="SusC/RagA family TonB-linked outer membrane protein"/>
    <property type="match status" value="1"/>
</dbReference>
<dbReference type="Pfam" id="PF13715">
    <property type="entry name" value="CarbopepD_reg_2"/>
    <property type="match status" value="1"/>
</dbReference>